<dbReference type="PANTHER" id="PTHR10681">
    <property type="entry name" value="THIOREDOXIN PEROXIDASE"/>
    <property type="match status" value="1"/>
</dbReference>
<dbReference type="Pfam" id="PF00578">
    <property type="entry name" value="AhpC-TSA"/>
    <property type="match status" value="1"/>
</dbReference>
<dbReference type="Proteomes" id="UP001174909">
    <property type="component" value="Unassembled WGS sequence"/>
</dbReference>
<dbReference type="InterPro" id="IPR000866">
    <property type="entry name" value="AhpC/TSA"/>
</dbReference>
<evidence type="ECO:0000256" key="1">
    <source>
        <dbReference type="ARBA" id="ARBA00009796"/>
    </source>
</evidence>
<proteinExistence type="inferred from homology"/>
<dbReference type="GO" id="GO:0042744">
    <property type="term" value="P:hydrogen peroxide catabolic process"/>
    <property type="evidence" value="ECO:0007669"/>
    <property type="project" value="TreeGrafter"/>
</dbReference>
<sequence>MDTIKLQLYTKADCPLCDEAKESLEPLAAQLPIQIEEIDITANLGLFTKYKELIPVLELEGKRLFVHRIHVKGLKRKLMWRRWRRWFIDKGRRSTYMADVGSAAPDFTLTGTLGSEDTEIPDFNENVDEIRAKNAEIIAINRDSAFAHKAWSEHLGGVKFPLLADMNLAVSKQFGMALEEVGITNRGVIIIDAEGNIAFKHVEDAPPDNTLAVNQ</sequence>
<dbReference type="GO" id="GO:0008379">
    <property type="term" value="F:thioredoxin peroxidase activity"/>
    <property type="evidence" value="ECO:0007669"/>
    <property type="project" value="TreeGrafter"/>
</dbReference>
<dbReference type="AlphaFoldDB" id="A0AA35WF30"/>
<evidence type="ECO:0000256" key="3">
    <source>
        <dbReference type="ARBA" id="ARBA00023002"/>
    </source>
</evidence>
<dbReference type="EC" id="1.11.1.24" evidence="2"/>
<gene>
    <name evidence="6" type="ORF">GBAR_LOCUS7225</name>
</gene>
<feature type="domain" description="Alkyl hydroperoxide reductase subunit C/ Thiol specific antioxidant" evidence="5">
    <location>
        <begin position="118"/>
        <end position="199"/>
    </location>
</feature>
<comment type="catalytic activity">
    <reaction evidence="4">
        <text>a hydroperoxide + [thioredoxin]-dithiol = an alcohol + [thioredoxin]-disulfide + H2O</text>
        <dbReference type="Rhea" id="RHEA:62620"/>
        <dbReference type="Rhea" id="RHEA-COMP:10698"/>
        <dbReference type="Rhea" id="RHEA-COMP:10700"/>
        <dbReference type="ChEBI" id="CHEBI:15377"/>
        <dbReference type="ChEBI" id="CHEBI:29950"/>
        <dbReference type="ChEBI" id="CHEBI:30879"/>
        <dbReference type="ChEBI" id="CHEBI:35924"/>
        <dbReference type="ChEBI" id="CHEBI:50058"/>
        <dbReference type="EC" id="1.11.1.24"/>
    </reaction>
</comment>
<dbReference type="InterPro" id="IPR008554">
    <property type="entry name" value="Glutaredoxin-like"/>
</dbReference>
<evidence type="ECO:0000256" key="2">
    <source>
        <dbReference type="ARBA" id="ARBA00013017"/>
    </source>
</evidence>
<evidence type="ECO:0000256" key="4">
    <source>
        <dbReference type="ARBA" id="ARBA00049091"/>
    </source>
</evidence>
<keyword evidence="3" id="KW-0560">Oxidoreductase</keyword>
<dbReference type="GO" id="GO:0045454">
    <property type="term" value="P:cell redox homeostasis"/>
    <property type="evidence" value="ECO:0007669"/>
    <property type="project" value="TreeGrafter"/>
</dbReference>
<dbReference type="InterPro" id="IPR050217">
    <property type="entry name" value="Peroxiredoxin"/>
</dbReference>
<name>A0AA35WF30_GEOBA</name>
<reference evidence="6" key="1">
    <citation type="submission" date="2023-03" db="EMBL/GenBank/DDBJ databases">
        <authorList>
            <person name="Steffen K."/>
            <person name="Cardenas P."/>
        </authorList>
    </citation>
    <scope>NUCLEOTIDE SEQUENCE</scope>
</reference>
<dbReference type="PANTHER" id="PTHR10681:SF128">
    <property type="entry name" value="THIOREDOXIN-DEPENDENT PEROXIDE REDUCTASE, MITOCHONDRIAL"/>
    <property type="match status" value="1"/>
</dbReference>
<evidence type="ECO:0000313" key="7">
    <source>
        <dbReference type="Proteomes" id="UP001174909"/>
    </source>
</evidence>
<accession>A0AA35WF30</accession>
<dbReference type="SUPFAM" id="SSF52833">
    <property type="entry name" value="Thioredoxin-like"/>
    <property type="match status" value="2"/>
</dbReference>
<comment type="similarity">
    <text evidence="1">Belongs to the peroxiredoxin family. AhpC/Prx1 subfamily.</text>
</comment>
<keyword evidence="7" id="KW-1185">Reference proteome</keyword>
<dbReference type="GO" id="GO:0006979">
    <property type="term" value="P:response to oxidative stress"/>
    <property type="evidence" value="ECO:0007669"/>
    <property type="project" value="TreeGrafter"/>
</dbReference>
<feature type="non-terminal residue" evidence="6">
    <location>
        <position position="1"/>
    </location>
</feature>
<dbReference type="GO" id="GO:0005829">
    <property type="term" value="C:cytosol"/>
    <property type="evidence" value="ECO:0007669"/>
    <property type="project" value="TreeGrafter"/>
</dbReference>
<protein>
    <recommendedName>
        <fullName evidence="2">thioredoxin-dependent peroxiredoxin</fullName>
        <ecNumber evidence="2">1.11.1.24</ecNumber>
    </recommendedName>
</protein>
<dbReference type="Gene3D" id="3.40.30.10">
    <property type="entry name" value="Glutaredoxin"/>
    <property type="match status" value="2"/>
</dbReference>
<dbReference type="InterPro" id="IPR036249">
    <property type="entry name" value="Thioredoxin-like_sf"/>
</dbReference>
<evidence type="ECO:0000313" key="6">
    <source>
        <dbReference type="EMBL" id="CAI8011097.1"/>
    </source>
</evidence>
<organism evidence="6 7">
    <name type="scientific">Geodia barretti</name>
    <name type="common">Barrett's horny sponge</name>
    <dbReference type="NCBI Taxonomy" id="519541"/>
    <lineage>
        <taxon>Eukaryota</taxon>
        <taxon>Metazoa</taxon>
        <taxon>Porifera</taxon>
        <taxon>Demospongiae</taxon>
        <taxon>Heteroscleromorpha</taxon>
        <taxon>Tetractinellida</taxon>
        <taxon>Astrophorina</taxon>
        <taxon>Geodiidae</taxon>
        <taxon>Geodia</taxon>
    </lineage>
</organism>
<dbReference type="Pfam" id="PF05768">
    <property type="entry name" value="Glrx-like"/>
    <property type="match status" value="1"/>
</dbReference>
<dbReference type="EMBL" id="CASHTH010001080">
    <property type="protein sequence ID" value="CAI8011097.1"/>
    <property type="molecule type" value="Genomic_DNA"/>
</dbReference>
<comment type="caution">
    <text evidence="6">The sequence shown here is derived from an EMBL/GenBank/DDBJ whole genome shotgun (WGS) entry which is preliminary data.</text>
</comment>
<dbReference type="GO" id="GO:0033554">
    <property type="term" value="P:cellular response to stress"/>
    <property type="evidence" value="ECO:0007669"/>
    <property type="project" value="TreeGrafter"/>
</dbReference>
<dbReference type="CDD" id="cd02971">
    <property type="entry name" value="PRX_family"/>
    <property type="match status" value="1"/>
</dbReference>
<evidence type="ECO:0000259" key="5">
    <source>
        <dbReference type="Pfam" id="PF00578"/>
    </source>
</evidence>